<name>A0A8J5QHC3_9ASCO</name>
<accession>A0A8J5QHC3</accession>
<dbReference type="GeneID" id="73471190"/>
<protein>
    <recommendedName>
        <fullName evidence="1">DUF3074 domain-containing protein</fullName>
    </recommendedName>
</protein>
<dbReference type="InterPro" id="IPR024500">
    <property type="entry name" value="DUF3074"/>
</dbReference>
<evidence type="ECO:0000313" key="3">
    <source>
        <dbReference type="Proteomes" id="UP000694255"/>
    </source>
</evidence>
<gene>
    <name evidence="2" type="ORF">J8A68_004390</name>
</gene>
<dbReference type="Proteomes" id="UP000694255">
    <property type="component" value="Unassembled WGS sequence"/>
</dbReference>
<dbReference type="OrthoDB" id="6423603at2759"/>
<dbReference type="PANTHER" id="PTHR40370:SF1">
    <property type="entry name" value="DUF3074 DOMAIN-CONTAINING PROTEIN"/>
    <property type="match status" value="1"/>
</dbReference>
<evidence type="ECO:0000313" key="2">
    <source>
        <dbReference type="EMBL" id="KAG7662128.1"/>
    </source>
</evidence>
<dbReference type="PANTHER" id="PTHR40370">
    <property type="entry name" value="EXPRESSED PROTEIN"/>
    <property type="match status" value="1"/>
</dbReference>
<dbReference type="RefSeq" id="XP_049262361.1">
    <property type="nucleotide sequence ID" value="XM_049408343.1"/>
</dbReference>
<feature type="domain" description="DUF3074" evidence="1">
    <location>
        <begin position="78"/>
        <end position="223"/>
    </location>
</feature>
<sequence length="231" mass="26054">MPGLSIDPNSLSRDAIIANSRNIIDTAPKWPTSKTFKYILPPSKLNIQVNVSKKLIDNKLWFSRTCKIPNSYPYLQDIISYISGTSQLGTTHSDYELEYIHELKSVECNDITTNSDGWSYFLKAVYEFGFPIKDRVFNEWVHVYKSGENCVYVISQSVNSDAQPSGKVVGEYNSIEKVSLEEDGLSWTMATVSDPGGSIPQWLTNWSMPKSIAKDVPSVLLWINGLKKNTR</sequence>
<dbReference type="Pfam" id="PF11274">
    <property type="entry name" value="DUF3074"/>
    <property type="match status" value="1"/>
</dbReference>
<proteinExistence type="predicted"/>
<reference evidence="2 3" key="1">
    <citation type="journal article" date="2021" name="DNA Res.">
        <title>Genome analysis of Candida subhashii reveals its hybrid nature and dual mitochondrial genome conformations.</title>
        <authorList>
            <person name="Mixao V."/>
            <person name="Hegedusova E."/>
            <person name="Saus E."/>
            <person name="Pryszcz L.P."/>
            <person name="Cillingova A."/>
            <person name="Nosek J."/>
            <person name="Gabaldon T."/>
        </authorList>
    </citation>
    <scope>NUCLEOTIDE SEQUENCE [LARGE SCALE GENOMIC DNA]</scope>
    <source>
        <strain evidence="2 3">CBS 10753</strain>
    </source>
</reference>
<dbReference type="EMBL" id="JAGSYN010000184">
    <property type="protein sequence ID" value="KAG7662128.1"/>
    <property type="molecule type" value="Genomic_DNA"/>
</dbReference>
<dbReference type="AlphaFoldDB" id="A0A8J5QHC3"/>
<evidence type="ECO:0000259" key="1">
    <source>
        <dbReference type="Pfam" id="PF11274"/>
    </source>
</evidence>
<organism evidence="2 3">
    <name type="scientific">[Candida] subhashii</name>
    <dbReference type="NCBI Taxonomy" id="561895"/>
    <lineage>
        <taxon>Eukaryota</taxon>
        <taxon>Fungi</taxon>
        <taxon>Dikarya</taxon>
        <taxon>Ascomycota</taxon>
        <taxon>Saccharomycotina</taxon>
        <taxon>Pichiomycetes</taxon>
        <taxon>Debaryomycetaceae</taxon>
        <taxon>Spathaspora</taxon>
    </lineage>
</organism>
<keyword evidence="3" id="KW-1185">Reference proteome</keyword>
<comment type="caution">
    <text evidence="2">The sequence shown here is derived from an EMBL/GenBank/DDBJ whole genome shotgun (WGS) entry which is preliminary data.</text>
</comment>